<feature type="domain" description="DUF4062" evidence="1">
    <location>
        <begin position="9"/>
        <end position="95"/>
    </location>
</feature>
<protein>
    <recommendedName>
        <fullName evidence="1">DUF4062 domain-containing protein</fullName>
    </recommendedName>
</protein>
<dbReference type="Pfam" id="PF13271">
    <property type="entry name" value="DUF4062"/>
    <property type="match status" value="1"/>
</dbReference>
<reference evidence="3" key="1">
    <citation type="submission" date="2018-05" db="EMBL/GenBank/DDBJ databases">
        <title>Pedobacter paludis sp. nov., isolated from wetland soil.</title>
        <authorList>
            <person name="Zhang Y."/>
        </authorList>
    </citation>
    <scope>NUCLEOTIDE SEQUENCE [LARGE SCALE GENOMIC DNA]</scope>
    <source>
        <strain evidence="3">R-8</strain>
    </source>
</reference>
<organism evidence="2 3">
    <name type="scientific">Pedobacter paludis</name>
    <dbReference type="NCBI Taxonomy" id="2203212"/>
    <lineage>
        <taxon>Bacteria</taxon>
        <taxon>Pseudomonadati</taxon>
        <taxon>Bacteroidota</taxon>
        <taxon>Sphingobacteriia</taxon>
        <taxon>Sphingobacteriales</taxon>
        <taxon>Sphingobacteriaceae</taxon>
        <taxon>Pedobacter</taxon>
    </lineage>
</organism>
<accession>A0A317F2J0</accession>
<dbReference type="Proteomes" id="UP000245391">
    <property type="component" value="Unassembled WGS sequence"/>
</dbReference>
<dbReference type="InterPro" id="IPR025139">
    <property type="entry name" value="DUF4062"/>
</dbReference>
<evidence type="ECO:0000313" key="2">
    <source>
        <dbReference type="EMBL" id="PWS32257.1"/>
    </source>
</evidence>
<name>A0A317F2J0_9SPHI</name>
<comment type="caution">
    <text evidence="2">The sequence shown here is derived from an EMBL/GenBank/DDBJ whole genome shotgun (WGS) entry which is preliminary data.</text>
</comment>
<proteinExistence type="predicted"/>
<gene>
    <name evidence="2" type="ORF">DF947_10845</name>
</gene>
<evidence type="ECO:0000259" key="1">
    <source>
        <dbReference type="Pfam" id="PF13271"/>
    </source>
</evidence>
<sequence>MPAKRNNIRVFVASTVYNFEYQLQLVRELLDGYGYDVVMSAAGTLPLDSSKSNMDVCIDAVKTCDIFLGFIRPDYGSGVLDRGKESITHAEFITARGLEIPRFVLADYRVVFTRQLLKNAFFVEDHTQKRIDMSNVSLEGNGGIMDTRCIVMYNEAISDHIKPASKRTGNWVQEYVNFDQIKMHLDSQFAHPERIKALIDKGKK</sequence>
<dbReference type="RefSeq" id="WP_109929704.1">
    <property type="nucleotide sequence ID" value="NZ_QGNY01000003.1"/>
</dbReference>
<dbReference type="OrthoDB" id="754716at2"/>
<dbReference type="AlphaFoldDB" id="A0A317F2J0"/>
<dbReference type="EMBL" id="QGNY01000003">
    <property type="protein sequence ID" value="PWS32257.1"/>
    <property type="molecule type" value="Genomic_DNA"/>
</dbReference>
<keyword evidence="3" id="KW-1185">Reference proteome</keyword>
<evidence type="ECO:0000313" key="3">
    <source>
        <dbReference type="Proteomes" id="UP000245391"/>
    </source>
</evidence>